<feature type="compositionally biased region" description="Acidic residues" evidence="1">
    <location>
        <begin position="936"/>
        <end position="945"/>
    </location>
</feature>
<evidence type="ECO:0000313" key="5">
    <source>
        <dbReference type="WBParaSite" id="SVE_0157100.1"/>
    </source>
</evidence>
<dbReference type="Proteomes" id="UP000035680">
    <property type="component" value="Unassembled WGS sequence"/>
</dbReference>
<feature type="region of interest" description="Disordered" evidence="1">
    <location>
        <begin position="914"/>
        <end position="966"/>
    </location>
</feature>
<evidence type="ECO:0000256" key="1">
    <source>
        <dbReference type="SAM" id="MobiDB-lite"/>
    </source>
</evidence>
<evidence type="ECO:0000256" key="3">
    <source>
        <dbReference type="SAM" id="SignalP"/>
    </source>
</evidence>
<keyword evidence="4" id="KW-1185">Reference proteome</keyword>
<keyword evidence="3" id="KW-0732">Signal</keyword>
<dbReference type="WBParaSite" id="SVE_0157100.1">
    <property type="protein sequence ID" value="SVE_0157100.1"/>
    <property type="gene ID" value="SVE_0157100"/>
</dbReference>
<dbReference type="AlphaFoldDB" id="A0A0K0EYG3"/>
<feature type="compositionally biased region" description="Basic residues" evidence="1">
    <location>
        <begin position="1032"/>
        <end position="1069"/>
    </location>
</feature>
<keyword evidence="2" id="KW-1133">Transmembrane helix</keyword>
<organism evidence="4 5">
    <name type="scientific">Strongyloides venezuelensis</name>
    <name type="common">Threadworm</name>
    <dbReference type="NCBI Taxonomy" id="75913"/>
    <lineage>
        <taxon>Eukaryota</taxon>
        <taxon>Metazoa</taxon>
        <taxon>Ecdysozoa</taxon>
        <taxon>Nematoda</taxon>
        <taxon>Chromadorea</taxon>
        <taxon>Rhabditida</taxon>
        <taxon>Tylenchina</taxon>
        <taxon>Panagrolaimomorpha</taxon>
        <taxon>Strongyloidoidea</taxon>
        <taxon>Strongyloididae</taxon>
        <taxon>Strongyloides</taxon>
    </lineage>
</organism>
<protein>
    <submittedName>
        <fullName evidence="5">EGF-like domain-containing protein</fullName>
    </submittedName>
</protein>
<feature type="region of interest" description="Disordered" evidence="1">
    <location>
        <begin position="978"/>
        <end position="1069"/>
    </location>
</feature>
<feature type="compositionally biased region" description="Basic and acidic residues" evidence="1">
    <location>
        <begin position="981"/>
        <end position="991"/>
    </location>
</feature>
<feature type="transmembrane region" description="Helical" evidence="2">
    <location>
        <begin position="877"/>
        <end position="904"/>
    </location>
</feature>
<reference evidence="4" key="1">
    <citation type="submission" date="2014-07" db="EMBL/GenBank/DDBJ databases">
        <authorList>
            <person name="Martin A.A"/>
            <person name="De Silva N."/>
        </authorList>
    </citation>
    <scope>NUCLEOTIDE SEQUENCE</scope>
</reference>
<feature type="compositionally biased region" description="Basic residues" evidence="1">
    <location>
        <begin position="1010"/>
        <end position="1025"/>
    </location>
</feature>
<sequence length="1069" mass="123304">MFLKVLNIFSFIFLLSHCVVGNITDYTFNAILQKSFKYQLNITIEIPEDSYIITGTNVKVLFYPAYEINHDVNKSFRWIGLPCTYESTSIFKPVSKTKSKEESLHPNCYPKPNVYLLNINDYKYGTIKFNRIKCRIQYINHYKGTNEVNTFIVHGNSLETKFTKNEDQKNRKPKMLRLITTNSINETYINDYSDGILCNYDETKKKVNCDNSNITDPNESERFLKFHQYNQTYENNIDANYGLKIPETDEEEIEYELTLNFQKNPPDNSSLFSEIFFVTTDKNKKHSIKMFGGIVEFKKSGEKILLKTKKVHYISNKCLRLRIEGERNNDQYFTESCIPVPNLVKITFLQHNSFISKDISLNIFSLTILSNIKNPSTGKKQALSWRGTYSNNKIYYYKSYTFNEKVFTISMREDILDPEEIGDGATEKHIDYTLNSYIQKGVGYNVNIDIKLTLNSITSTINFFPAFSRKILKGDKINNFLTWIGKPCTMIKLDKNSIPKHRNPNDIVSKQINCTVEDAFKTSKDEDKFNGMFYEPVCLKKLHKDCWMNTLQLLINFGNNDSINDYIYITSLNYSFTAFDLLSGKVITTYIGHKNWELNAKHGIKKHSKIGILRLYTGKNFISELNKEELNCVYSKDNQRSSCSNGEVIEKESIMEKVGFPNLLVSNNDIQIYGYNKKHKTINYKYNNYYEVTFEFTKITQSTCKVYMEIFIINFNESGKIMLELYGGIIEFDQEKYLNKKGIIYLKTNQLYFVDKNCTNINDCSPIGNAIKVTFMIGNNETCENLSLKYVKILTLLKGNLKNLNNAKTEHEIAFQDSQNIEFAKTYALYTSNRNTSVSLNVNRSWSFNSQNEELILVDPVDLKNNNKLEICPKSQIYAIIFYICLSIGLIETVILIVIIFLIIRRYKKSENDDDDFDIQERSSKKGKNEVADLNIVDEENPSDGEEQKDINKEEGKQNGNYHKSNYKKLESSERANYNEGENHNNEGHDGECEDDNEGGKDKKQAPTKGVKKAGNKKTPQKKKTTPGGKKAASKLKGKKTAGGRKGIPRKVPPKGKLKPRPAPKGRRK</sequence>
<evidence type="ECO:0000256" key="2">
    <source>
        <dbReference type="SAM" id="Phobius"/>
    </source>
</evidence>
<feature type="compositionally biased region" description="Basic and acidic residues" evidence="1">
    <location>
        <begin position="919"/>
        <end position="931"/>
    </location>
</feature>
<proteinExistence type="predicted"/>
<keyword evidence="2" id="KW-0472">Membrane</keyword>
<reference evidence="5" key="2">
    <citation type="submission" date="2015-08" db="UniProtKB">
        <authorList>
            <consortium name="WormBaseParasite"/>
        </authorList>
    </citation>
    <scope>IDENTIFICATION</scope>
</reference>
<feature type="chain" id="PRO_5005328824" evidence="3">
    <location>
        <begin position="22"/>
        <end position="1069"/>
    </location>
</feature>
<evidence type="ECO:0000313" key="4">
    <source>
        <dbReference type="Proteomes" id="UP000035680"/>
    </source>
</evidence>
<feature type="signal peptide" evidence="3">
    <location>
        <begin position="1"/>
        <end position="21"/>
    </location>
</feature>
<keyword evidence="2" id="KW-0812">Transmembrane</keyword>
<name>A0A0K0EYG3_STRVS</name>
<feature type="compositionally biased region" description="Basic and acidic residues" evidence="1">
    <location>
        <begin position="946"/>
        <end position="957"/>
    </location>
</feature>
<accession>A0A0K0EYG3</accession>